<comment type="caution">
    <text evidence="1">The sequence shown here is derived from an EMBL/GenBank/DDBJ whole genome shotgun (WGS) entry which is preliminary data.</text>
</comment>
<gene>
    <name evidence="1" type="ORF">Ao3042_04051</name>
</gene>
<evidence type="ECO:0000313" key="1">
    <source>
        <dbReference type="EMBL" id="EIT79536.1"/>
    </source>
</evidence>
<reference evidence="2" key="2">
    <citation type="submission" date="2012-06" db="EMBL/GenBank/DDBJ databases">
        <title>Comparative genomic analyses of Aspergillus oryzae 3.042 and A. oryzae RIB40 for soy-sauce fermentation.</title>
        <authorList>
            <person name="Zhao G."/>
            <person name="Hou L."/>
            <person name="Wang C."/>
            <person name="Cao X."/>
        </authorList>
    </citation>
    <scope>NUCLEOTIDE SEQUENCE [LARGE SCALE GENOMIC DNA]</scope>
    <source>
        <strain evidence="2">3.042</strain>
    </source>
</reference>
<evidence type="ECO:0000313" key="2">
    <source>
        <dbReference type="Proteomes" id="UP000002812"/>
    </source>
</evidence>
<proteinExistence type="predicted"/>
<reference evidence="1 2" key="1">
    <citation type="journal article" date="2012" name="Eukaryot. Cell">
        <title>Draft genome sequence of Aspergillus oryzae strain 3.042.</title>
        <authorList>
            <person name="Zhao G."/>
            <person name="Yao Y."/>
            <person name="Qi W."/>
            <person name="Wang C."/>
            <person name="Hou L."/>
            <person name="Zeng B."/>
            <person name="Cao X."/>
        </authorList>
    </citation>
    <scope>NUCLEOTIDE SEQUENCE [LARGE SCALE GENOMIC DNA]</scope>
    <source>
        <strain evidence="1 2">3.042</strain>
    </source>
</reference>
<dbReference type="AlphaFoldDB" id="I8IKP2"/>
<dbReference type="OrthoDB" id="4802432at2759"/>
<accession>I8IKP2</accession>
<dbReference type="EMBL" id="AKHY01000126">
    <property type="protein sequence ID" value="EIT79536.1"/>
    <property type="molecule type" value="Genomic_DNA"/>
</dbReference>
<sequence>MPATLPLELLSEIASLLYEAGDCLVPYTTVCRRWQAAFEPFIYSDLIVYSDDAHKEESQKGISLAHFQKATAGSGAIRQVWIRKLHVDNPVREANDQAFQTAITALFETLSSWNQSHRLSLELGLLGRQMGEEPEPHTWDYEDVFFLTFFLYIPYTSHAVCSMFKSKL</sequence>
<name>I8IKP2_ASPO3</name>
<organism evidence="1 2">
    <name type="scientific">Aspergillus oryzae (strain 3.042)</name>
    <name type="common">Yellow koji mold</name>
    <dbReference type="NCBI Taxonomy" id="1160506"/>
    <lineage>
        <taxon>Eukaryota</taxon>
        <taxon>Fungi</taxon>
        <taxon>Dikarya</taxon>
        <taxon>Ascomycota</taxon>
        <taxon>Pezizomycotina</taxon>
        <taxon>Eurotiomycetes</taxon>
        <taxon>Eurotiomycetidae</taxon>
        <taxon>Eurotiales</taxon>
        <taxon>Aspergillaceae</taxon>
        <taxon>Aspergillus</taxon>
        <taxon>Aspergillus subgen. Circumdati</taxon>
    </lineage>
</organism>
<dbReference type="HOGENOM" id="CLU_1712876_0_0_1"/>
<dbReference type="Proteomes" id="UP000002812">
    <property type="component" value="Unassembled WGS sequence"/>
</dbReference>
<protein>
    <submittedName>
        <fullName evidence="1">Uncharacterized protein</fullName>
    </submittedName>
</protein>